<comment type="caution">
    <text evidence="2">The sequence shown here is derived from an EMBL/GenBank/DDBJ whole genome shotgun (WGS) entry which is preliminary data.</text>
</comment>
<dbReference type="PANTHER" id="PTHR43546">
    <property type="entry name" value="UPF0173 METAL-DEPENDENT HYDROLASE MJ1163-RELATED"/>
    <property type="match status" value="1"/>
</dbReference>
<reference evidence="2 3" key="1">
    <citation type="submission" date="2018-03" db="EMBL/GenBank/DDBJ databases">
        <title>Genomic Encyclopedia of Archaeal and Bacterial Type Strains, Phase II (KMG-II): from individual species to whole genera.</title>
        <authorList>
            <person name="Goeker M."/>
        </authorList>
    </citation>
    <scope>NUCLEOTIDE SEQUENCE [LARGE SCALE GENOMIC DNA]</scope>
    <source>
        <strain evidence="2 3">DSM 45348</strain>
    </source>
</reference>
<dbReference type="InterPro" id="IPR001279">
    <property type="entry name" value="Metallo-B-lactamas"/>
</dbReference>
<feature type="domain" description="Metallo-beta-lactamase" evidence="1">
    <location>
        <begin position="7"/>
        <end position="180"/>
    </location>
</feature>
<evidence type="ECO:0000259" key="1">
    <source>
        <dbReference type="SMART" id="SM00849"/>
    </source>
</evidence>
<evidence type="ECO:0000313" key="3">
    <source>
        <dbReference type="Proteomes" id="UP000239209"/>
    </source>
</evidence>
<dbReference type="CDD" id="cd06262">
    <property type="entry name" value="metallo-hydrolase-like_MBL-fold"/>
    <property type="match status" value="1"/>
</dbReference>
<organism evidence="2 3">
    <name type="scientific">Pseudosporangium ferrugineum</name>
    <dbReference type="NCBI Taxonomy" id="439699"/>
    <lineage>
        <taxon>Bacteria</taxon>
        <taxon>Bacillati</taxon>
        <taxon>Actinomycetota</taxon>
        <taxon>Actinomycetes</taxon>
        <taxon>Micromonosporales</taxon>
        <taxon>Micromonosporaceae</taxon>
        <taxon>Pseudosporangium</taxon>
    </lineage>
</organism>
<sequence>MRLTKHVHAAVVIEEAGQRILIDPGTFTPDAADLLESATSVLITHEHFDHFAADEVRAALTARSELRLWGPASVTAALEDTDAARAGRVMTVRGGEALDVDGIDVRVYGGDHGQIHEGIPVPHNVGYLVGGRVFHPGDSYAAPLVPVDTLLVPVSGPWVKVGDAIDFISAVAPRQTVPIHDVMLSEIGRASTGRFLGEKGLTATPMLALEPGESVEI</sequence>
<dbReference type="SUPFAM" id="SSF56281">
    <property type="entry name" value="Metallo-hydrolase/oxidoreductase"/>
    <property type="match status" value="1"/>
</dbReference>
<dbReference type="EMBL" id="PVZG01000040">
    <property type="protein sequence ID" value="PRY19020.1"/>
    <property type="molecule type" value="Genomic_DNA"/>
</dbReference>
<dbReference type="Pfam" id="PF13483">
    <property type="entry name" value="Lactamase_B_3"/>
    <property type="match status" value="1"/>
</dbReference>
<proteinExistence type="predicted"/>
<dbReference type="InterPro" id="IPR036866">
    <property type="entry name" value="RibonucZ/Hydroxyglut_hydro"/>
</dbReference>
<dbReference type="SMART" id="SM00849">
    <property type="entry name" value="Lactamase_B"/>
    <property type="match status" value="1"/>
</dbReference>
<dbReference type="PANTHER" id="PTHR43546:SF3">
    <property type="entry name" value="UPF0173 METAL-DEPENDENT HYDROLASE MJ1163"/>
    <property type="match status" value="1"/>
</dbReference>
<evidence type="ECO:0000313" key="2">
    <source>
        <dbReference type="EMBL" id="PRY19020.1"/>
    </source>
</evidence>
<gene>
    <name evidence="2" type="ORF">CLV70_14028</name>
</gene>
<protein>
    <submittedName>
        <fullName evidence="2">L-ascorbate metabolism protein UlaG (Beta-lactamase superfamily)</fullName>
    </submittedName>
</protein>
<dbReference type="InterPro" id="IPR050114">
    <property type="entry name" value="UPF0173_UPF0282_UlaG_hydrolase"/>
</dbReference>
<keyword evidence="3" id="KW-1185">Reference proteome</keyword>
<name>A0A2T0RD35_9ACTN</name>
<dbReference type="RefSeq" id="WP_106131329.1">
    <property type="nucleotide sequence ID" value="NZ_PVZG01000040.1"/>
</dbReference>
<dbReference type="OrthoDB" id="3190691at2"/>
<dbReference type="AlphaFoldDB" id="A0A2T0RD35"/>
<dbReference type="Proteomes" id="UP000239209">
    <property type="component" value="Unassembled WGS sequence"/>
</dbReference>
<dbReference type="Gene3D" id="3.60.15.10">
    <property type="entry name" value="Ribonuclease Z/Hydroxyacylglutathione hydrolase-like"/>
    <property type="match status" value="1"/>
</dbReference>
<accession>A0A2T0RD35</accession>